<proteinExistence type="predicted"/>
<evidence type="ECO:0000313" key="1">
    <source>
        <dbReference type="EMBL" id="TQM85177.1"/>
    </source>
</evidence>
<dbReference type="EMBL" id="VFPP01000001">
    <property type="protein sequence ID" value="TQM85177.1"/>
    <property type="molecule type" value="Genomic_DNA"/>
</dbReference>
<organism evidence="1 2">
    <name type="scientific">Saccharothrix saharensis</name>
    <dbReference type="NCBI Taxonomy" id="571190"/>
    <lineage>
        <taxon>Bacteria</taxon>
        <taxon>Bacillati</taxon>
        <taxon>Actinomycetota</taxon>
        <taxon>Actinomycetes</taxon>
        <taxon>Pseudonocardiales</taxon>
        <taxon>Pseudonocardiaceae</taxon>
        <taxon>Saccharothrix</taxon>
    </lineage>
</organism>
<dbReference type="AlphaFoldDB" id="A0A543JQR2"/>
<gene>
    <name evidence="1" type="ORF">FHX81_7650</name>
</gene>
<keyword evidence="2" id="KW-1185">Reference proteome</keyword>
<reference evidence="1 2" key="1">
    <citation type="submission" date="2019-06" db="EMBL/GenBank/DDBJ databases">
        <title>Sequencing the genomes of 1000 actinobacteria strains.</title>
        <authorList>
            <person name="Klenk H.-P."/>
        </authorList>
    </citation>
    <scope>NUCLEOTIDE SEQUENCE [LARGE SCALE GENOMIC DNA]</scope>
    <source>
        <strain evidence="1 2">DSM 45456</strain>
    </source>
</reference>
<protein>
    <submittedName>
        <fullName evidence="1">Uncharacterized protein</fullName>
    </submittedName>
</protein>
<name>A0A543JQR2_9PSEU</name>
<dbReference type="Proteomes" id="UP000316628">
    <property type="component" value="Unassembled WGS sequence"/>
</dbReference>
<accession>A0A543JQR2</accession>
<evidence type="ECO:0000313" key="2">
    <source>
        <dbReference type="Proteomes" id="UP000316628"/>
    </source>
</evidence>
<comment type="caution">
    <text evidence="1">The sequence shown here is derived from an EMBL/GenBank/DDBJ whole genome shotgun (WGS) entry which is preliminary data.</text>
</comment>
<sequence length="32" mass="3615">MTRRLTHSCYRCGHRDGDLDALAEHEDQCAGP</sequence>